<keyword evidence="3" id="KW-0547">Nucleotide-binding</keyword>
<dbReference type="OrthoDB" id="9804819at2"/>
<dbReference type="RefSeq" id="WP_131924627.1">
    <property type="nucleotide sequence ID" value="NZ_SMAG01000004.1"/>
</dbReference>
<accession>A0A4R3L5V4</accession>
<evidence type="ECO:0000256" key="3">
    <source>
        <dbReference type="ARBA" id="ARBA00022741"/>
    </source>
</evidence>
<dbReference type="InterPro" id="IPR050763">
    <property type="entry name" value="ABC_transporter_ATP-binding"/>
</dbReference>
<dbReference type="Gene3D" id="3.40.50.300">
    <property type="entry name" value="P-loop containing nucleotide triphosphate hydrolases"/>
    <property type="match status" value="1"/>
</dbReference>
<gene>
    <name evidence="6" type="ORF">EDD58_10466</name>
</gene>
<keyword evidence="4 6" id="KW-0067">ATP-binding</keyword>
<dbReference type="Pfam" id="PF00005">
    <property type="entry name" value="ABC_tran"/>
    <property type="match status" value="1"/>
</dbReference>
<dbReference type="InterPro" id="IPR003439">
    <property type="entry name" value="ABC_transporter-like_ATP-bd"/>
</dbReference>
<dbReference type="GO" id="GO:0016887">
    <property type="term" value="F:ATP hydrolysis activity"/>
    <property type="evidence" value="ECO:0007669"/>
    <property type="project" value="InterPro"/>
</dbReference>
<feature type="domain" description="ABC transporter" evidence="5">
    <location>
        <begin position="6"/>
        <end position="237"/>
    </location>
</feature>
<proteinExistence type="inferred from homology"/>
<dbReference type="EMBL" id="SMAG01000004">
    <property type="protein sequence ID" value="TCS94200.1"/>
    <property type="molecule type" value="Genomic_DNA"/>
</dbReference>
<dbReference type="AlphaFoldDB" id="A0A4R3L5V4"/>
<dbReference type="InterPro" id="IPR027417">
    <property type="entry name" value="P-loop_NTPase"/>
</dbReference>
<dbReference type="SUPFAM" id="SSF52540">
    <property type="entry name" value="P-loop containing nucleoside triphosphate hydrolases"/>
    <property type="match status" value="1"/>
</dbReference>
<reference evidence="6 7" key="1">
    <citation type="submission" date="2019-03" db="EMBL/GenBank/DDBJ databases">
        <title>Genomic Encyclopedia of Type Strains, Phase IV (KMG-IV): sequencing the most valuable type-strain genomes for metagenomic binning, comparative biology and taxonomic classification.</title>
        <authorList>
            <person name="Goeker M."/>
        </authorList>
    </citation>
    <scope>NUCLEOTIDE SEQUENCE [LARGE SCALE GENOMIC DNA]</scope>
    <source>
        <strain evidence="6 7">DSM 45707</strain>
    </source>
</reference>
<dbReference type="SMART" id="SM00382">
    <property type="entry name" value="AAA"/>
    <property type="match status" value="1"/>
</dbReference>
<protein>
    <submittedName>
        <fullName evidence="6">Sodium transport system ATP-binding protein</fullName>
    </submittedName>
</protein>
<name>A0A4R3L5V4_9BACL</name>
<dbReference type="PROSITE" id="PS00211">
    <property type="entry name" value="ABC_TRANSPORTER_1"/>
    <property type="match status" value="1"/>
</dbReference>
<dbReference type="InterPro" id="IPR003593">
    <property type="entry name" value="AAA+_ATPase"/>
</dbReference>
<dbReference type="PANTHER" id="PTHR42711:SF5">
    <property type="entry name" value="ABC TRANSPORTER ATP-BINDING PROTEIN NATA"/>
    <property type="match status" value="1"/>
</dbReference>
<dbReference type="PROSITE" id="PS50893">
    <property type="entry name" value="ABC_TRANSPORTER_2"/>
    <property type="match status" value="1"/>
</dbReference>
<organism evidence="6 7">
    <name type="scientific">Hazenella coriacea</name>
    <dbReference type="NCBI Taxonomy" id="1179467"/>
    <lineage>
        <taxon>Bacteria</taxon>
        <taxon>Bacillati</taxon>
        <taxon>Bacillota</taxon>
        <taxon>Bacilli</taxon>
        <taxon>Bacillales</taxon>
        <taxon>Thermoactinomycetaceae</taxon>
        <taxon>Hazenella</taxon>
    </lineage>
</organism>
<keyword evidence="7" id="KW-1185">Reference proteome</keyword>
<evidence type="ECO:0000259" key="5">
    <source>
        <dbReference type="PROSITE" id="PS50893"/>
    </source>
</evidence>
<evidence type="ECO:0000256" key="1">
    <source>
        <dbReference type="ARBA" id="ARBA00005417"/>
    </source>
</evidence>
<dbReference type="GO" id="GO:0005524">
    <property type="term" value="F:ATP binding"/>
    <property type="evidence" value="ECO:0007669"/>
    <property type="project" value="UniProtKB-KW"/>
</dbReference>
<sequence>MNQVAIQAHDLHKQFQHHQVLRGVNLSFPHGKITALLGANGAGKTTFLQICCGLISRTSGKLQVLGLDPQVDHFKLKKRIGLLFGNETGLYDRLTAYENITYFADLYGIPKKIQEQRIQEWSKRLKLTPYLHKRAGELSKGNRQKVVIIKTIIHDPELIFFDEPTTGLDIEASLSFQELVQELQQRGKTIVFSTHILEEVTNIASHVVILNRGLIHFQGTLEDLYQKSNSNQLQEIIRGVIGGHTA</sequence>
<dbReference type="Proteomes" id="UP000294937">
    <property type="component" value="Unassembled WGS sequence"/>
</dbReference>
<dbReference type="PANTHER" id="PTHR42711">
    <property type="entry name" value="ABC TRANSPORTER ATP-BINDING PROTEIN"/>
    <property type="match status" value="1"/>
</dbReference>
<keyword evidence="2" id="KW-0813">Transport</keyword>
<evidence type="ECO:0000256" key="2">
    <source>
        <dbReference type="ARBA" id="ARBA00022448"/>
    </source>
</evidence>
<evidence type="ECO:0000256" key="4">
    <source>
        <dbReference type="ARBA" id="ARBA00022840"/>
    </source>
</evidence>
<comment type="similarity">
    <text evidence="1">Belongs to the ABC transporter superfamily.</text>
</comment>
<evidence type="ECO:0000313" key="7">
    <source>
        <dbReference type="Proteomes" id="UP000294937"/>
    </source>
</evidence>
<evidence type="ECO:0000313" key="6">
    <source>
        <dbReference type="EMBL" id="TCS94200.1"/>
    </source>
</evidence>
<dbReference type="InterPro" id="IPR017871">
    <property type="entry name" value="ABC_transporter-like_CS"/>
</dbReference>
<comment type="caution">
    <text evidence="6">The sequence shown here is derived from an EMBL/GenBank/DDBJ whole genome shotgun (WGS) entry which is preliminary data.</text>
</comment>